<gene>
    <name evidence="3" type="ORF">BSTOLATCC_MIC45605</name>
</gene>
<dbReference type="SUPFAM" id="SSF57184">
    <property type="entry name" value="Growth factor receptor domain"/>
    <property type="match status" value="1"/>
</dbReference>
<dbReference type="SMART" id="SM01411">
    <property type="entry name" value="Ephrin_rec_like"/>
    <property type="match status" value="8"/>
</dbReference>
<sequence>MIEELLILITSALCASTTTTYPALCHPAPDNLIVCTNSQLTLQLKAVDSSNSPTPAGSCSPTTSPTACYFDLLSLGTENITITTSGLLKYTPTSSGSKTFYALVWDDSSMISSGTAGTDDSSLSNALPLIFDVRDPNFPSIKLTSSSSCTSACTSSNNYCSSCITPACNVPYIGKFSITSGDTNQFEFSLGSSNIVHITVLKNGVFYYEPIVCTTDSVSWSIQVYDKATTCYETLTLGPYYPNIAPVIFPSSGLTYSFYCSPSPLDFSVTDQNHDISDVTVSINNTSSFPISTVINGSTKTITVTPISTLAYGTYYLKITAIDSGITSGGNNKMSTSITITYSYLQNPAYSAVIGTAMTKTIYRYSGEWFYDPSYSLSSYVYRLSIDSTKSINDFQVDLIDNQSGLIRIIEGAIDRYADNTQIVIYYEISFDNCACCALTSEASLTLEIQYPPIILPPSPIYYFFGYQITVPLTITYYNLDELTLSFNNFSPTVSRTSSSISLIWTTVSKGSFGEGEDAPTGTDYYVVQASTPSYFGSPIVASMQFKINLRSYSNPQIVTIPDSNLVAYASQSFTLDVKYYVTYSISSLLTFSSDHSQTSLVYSLTSGGIFTLAQSDMSSYLAGSGYKESELITVTIGDSVTATSFSQTFKLQVLADSQTFSMTNNWNYDCYVDLLCTVPITDYFSTDMASITLDSYSYTALPSGAAGSDNSLTWTPTSSFGNSGYITFTGVFKGITVSSTFILIVHRPPLIKTPPLQAYQLFIGGYWSYKLEYLSYLNGESVACTKSISSNFDSPPTWSSRTLTWDGVDNAVTQNGVKTYPSTVSITFTCYLQAMHSMSRSNTISLTFRNNCTASTFSQTWYTNYFWQYTSEAVSSNADVADLSILLENSPTTMGAVPLSKTTNATTGVSSYNLTWIPQTAGTYTFNILCQTTFKDSKILPQITTTQSTLTIQDISDPSIGDICYPPPVIGEGTVWTCNVEVGPDITSCTFKNANIGSCDVYQTVVQTGSSKYCTVTWNALNGYNDLSSSDNGYILTMEAKDALGRIIDKTFSLHPNERPTFPGISTTYDLKLGRTPWSQWFTATDSQTVSYSITTDFSGPTIDSTTGLVQWTTPDSLPDGKTYPYQLSLTVCAQDDHQYYPLMGCITATLNIVGANEIPAPRCPSVDQLSIPAEILFTWDTSVSETDATDGTIDYTLSPSYSTISYSSSGTLTWIPPNSTPTPTLTVYAQNSLTLVTGYCSFILYPYYEPIITPMTGTWSLNEHDFAYYRIAYSEKYTYIEDLFTTLTYDSSFMPAFTPGDFGLVQISVGSINTGSIEYAKFSLCVDDHKRYPKQACQDFDMVITPINDPPQILIYDSSNPFYSTNPIKQFLFTGFKQGRIDTRYFKIYDSDNPISDLSLTVVGTNPYGITVAPISTGSDTYEVSWTPMYYHTSSGIITVKVYETANPTNYDIAEIIIYNVEWTQFQTTFTTIPTQTVSEDDSLLIDLTYFNPYKSLDQLTVTLGGDTVPGLALKGKGTILKSPYIMSYSISKTVIVTVCDNDNICGETRFNINVNIVNHPPYFTYWQNTGFEIYRSTQIAGWALQGADYELDGYRFCVMPRTNEATNGVISINGNNNLVWSSISVTMFWSDIFEVRITDQDQSIACNSLASYSSAYIAFCQGFNCTSLLYGDLLNYGDWIDFNSPYISIYGYEGDITIYVGTRVCTFISQDLDITTCNIDSNYNIMNFPIFLENYMGISTIYPQNFNHNTTTVPRQWIVDPSTCTTSYWGYTTCTGYIPAGCWATSPSSNTGATGSIIVLESGCGNFLSDFTCFTSYNSGTPVEGVFYVDSNNNKKGYCAIAQPDPSWNSNSNPAACKIYVCPRDKYSDDCGYSNLTVYGEPALLSDGSGHSLGGYSFTFSVDWKYWSPCPTSYLNFGGYKIVTASSCTSNSVTVIVPPELDTANVVVYLSPISDPYQWSSKTATFTYSSDVFNSGQYLDNTGQIKDCPTGSKCAPGQSVVYQPTPCKAGTYQDQTAKSSCKTCQRGYMCPDDGMPAQEICQAGFICDRSGIQLPFAACPPGHYCNEGTNTQIISNNYDYWNLKLHSLINNTDHWWKRGSAMGDSADYYTSPHFIPDCINSARNGAEPLNGITAVAPKLCPENAYCSMAVNTSTLSTTKTDWWAPRSCMLGFVCEPGSGEMWDNDSTCEVGKYCPGKQTDDICNPGTQCMTCSCPYGYYCPVEGLSDPMECSPGYYQKECGKSSCTPCDVGYYCDSAKTENRTVFSKICQPGYYCDTASTLPVACAPSTYNPYWAKGACIQCEIGYYCPNQAMTEHWPCKSGYICNRVGLSDGDACPEGYYCESGVNSTVSDTGYCDETLYKCPILCPAGSMCPEGSSKNTICPVGFYQNEKGKGDCYTCPLGYICPKTNSTEPTLCPAGYYCDLEGLFDTTGPCPPGYFCLEGTNTKVSSFTSGRLLESSYVTSCKVNPPYDKTPVPCQPGYACPSGTGSADPNDSNGPQICAVGSYNDRCMASRCSNCPDGYYCPTAGTVKPLPCPLGKYRSGVTPNCQDCPQGRWSGGNIGLKSYLNCKLCPAKYVCGITGISYMSEMSLCPAGFICPEGTSAAYILSDAKYYCPEGISDNAQLVNYTCPAGYYCPEGTGITNDMLEICQSTPDDCVVGYKCPRNSYCPQGSGAGIPCPSGTISEEGAKSLYGCIKDPSKDAAIYGTISPFSYFNASINDDQSFLYMDSMGYATFVFNTTKFPPSSMPDQYILSIQYTDSYGTVKKIPFVQYESFSPLYRIPLAYVYSSTISEQGKVWDFAVLSHTSLKLEFKIELLYGLFVDSSLYSLFENCITLSSLTYPTRNSGTSFLAVLNRLSNDDFNQPNNLGIFSILPNSSQVDSYDTYDPEIINDISATMTSSLGDNDQSESVYNQDTLKLWDWLMLSQNLYPIDYIPYITDCDEYGANIPIYKIVTHPSCDLVDTKDTTWVDILSPFKVPHGDVCDISLTCRIAENVLASSTKDNWIAAYELSKSYIFYLTRPQLEQSYYEKNIPNSTTSGNEFSSSYYGSGNLISVQASRGNADYSTGMIPRKVRLEVGYYQKSLIDKEILQAIIYFSEFDKNTTNREYEFTFYLYPLHWKECLDLFAFQEYLYYLFVMLLCLFIFTCVIVFWALNYTFSSILPRPKLKITLYLKYSFSSLKGISMGALPCFGLCLGLMEIYSNIEYLQTIPGDWDDTEPITPGLATDSQRIQTYQNGRLGASMCILGWYMIYRASTLLFPKVEKCENPDELRDLDEENKRLKGLFFWQSIPVLILCLAIYQFSQSSVYGSLSTLFIAVFRFMSSKIVEKSRIKFDDDVYALPFFGATSLTIMLITVKVGAFTSFLTGYLTQIFIKIGTRAFLEPYRIEIKNKVMKIKQRFKLGGGDDPSFGLGFKDRVYIEQINDLAINSMGFISAWIFPCSIVFNYIFYQELKISIPKDFLKYFIVFTFMQAFAEIGYDVFLNNAIECRTGRLLSEKLMDLKGIYEGRRCRWVLSDRTPHSGRTLLKSTENLLRFGFSPQYYFVMTLSTIGMVFQIYAVDFWVLWSYNPFKDVVALFSVPLIVLLLWLLERFALLFGNILKIWNVKENENNYEKEGDFYDAIKYYVQREIEDSSSSSRDELLIKALGRAIYDKYISESNEKRKKAEIIKLLKKLNDAMRIGKRTLDNSSSINDLPLPKIRKPTQFLKLRKKGDVKQILKKPEGSWSPFMMYPWEIMTESVPLNNFKQ</sequence>
<evidence type="ECO:0000256" key="1">
    <source>
        <dbReference type="SAM" id="Phobius"/>
    </source>
</evidence>
<dbReference type="InterPro" id="IPR009030">
    <property type="entry name" value="Growth_fac_rcpt_cys_sf"/>
</dbReference>
<keyword evidence="1" id="KW-0472">Membrane</keyword>
<reference evidence="3" key="1">
    <citation type="submission" date="2021-09" db="EMBL/GenBank/DDBJ databases">
        <authorList>
            <consortium name="AG Swart"/>
            <person name="Singh M."/>
            <person name="Singh A."/>
            <person name="Seah K."/>
            <person name="Emmerich C."/>
        </authorList>
    </citation>
    <scope>NUCLEOTIDE SEQUENCE</scope>
    <source>
        <strain evidence="3">ATCC30299</strain>
    </source>
</reference>
<dbReference type="PANTHER" id="PTHR46104">
    <property type="entry name" value="GENE 9195-RELATED-RELATED"/>
    <property type="match status" value="1"/>
</dbReference>
<proteinExistence type="predicted"/>
<comment type="caution">
    <text evidence="3">The sequence shown here is derived from an EMBL/GenBank/DDBJ whole genome shotgun (WGS) entry which is preliminary data.</text>
</comment>
<name>A0AAU9JRG1_9CILI</name>
<evidence type="ECO:0000256" key="2">
    <source>
        <dbReference type="SAM" id="SignalP"/>
    </source>
</evidence>
<accession>A0AAU9JRG1</accession>
<feature type="transmembrane region" description="Helical" evidence="1">
    <location>
        <begin position="3581"/>
        <end position="3604"/>
    </location>
</feature>
<feature type="transmembrane region" description="Helical" evidence="1">
    <location>
        <begin position="3346"/>
        <end position="3365"/>
    </location>
</feature>
<feature type="transmembrane region" description="Helical" evidence="1">
    <location>
        <begin position="3433"/>
        <end position="3456"/>
    </location>
</feature>
<evidence type="ECO:0000313" key="4">
    <source>
        <dbReference type="Proteomes" id="UP001162131"/>
    </source>
</evidence>
<dbReference type="Gene3D" id="2.10.50.10">
    <property type="entry name" value="Tumor Necrosis Factor Receptor, subunit A, domain 2"/>
    <property type="match status" value="1"/>
</dbReference>
<evidence type="ECO:0000313" key="3">
    <source>
        <dbReference type="EMBL" id="CAG9328147.1"/>
    </source>
</evidence>
<dbReference type="PANTHER" id="PTHR46104:SF1">
    <property type="entry name" value="GENE 9195-RELATED"/>
    <property type="match status" value="1"/>
</dbReference>
<feature type="transmembrane region" description="Helical" evidence="1">
    <location>
        <begin position="3288"/>
        <end position="3309"/>
    </location>
</feature>
<feature type="transmembrane region" description="Helical" evidence="1">
    <location>
        <begin position="3468"/>
        <end position="3490"/>
    </location>
</feature>
<organism evidence="3 4">
    <name type="scientific">Blepharisma stoltei</name>
    <dbReference type="NCBI Taxonomy" id="1481888"/>
    <lineage>
        <taxon>Eukaryota</taxon>
        <taxon>Sar</taxon>
        <taxon>Alveolata</taxon>
        <taxon>Ciliophora</taxon>
        <taxon>Postciliodesmatophora</taxon>
        <taxon>Heterotrichea</taxon>
        <taxon>Heterotrichida</taxon>
        <taxon>Blepharismidae</taxon>
        <taxon>Blepharisma</taxon>
    </lineage>
</organism>
<keyword evidence="2" id="KW-0732">Signal</keyword>
<dbReference type="EMBL" id="CAJZBQ010000045">
    <property type="protein sequence ID" value="CAG9328147.1"/>
    <property type="molecule type" value="Genomic_DNA"/>
</dbReference>
<feature type="transmembrane region" description="Helical" evidence="1">
    <location>
        <begin position="3138"/>
        <end position="3161"/>
    </location>
</feature>
<protein>
    <submittedName>
        <fullName evidence="3">Uncharacterized protein</fullName>
    </submittedName>
</protein>
<keyword evidence="4" id="KW-1185">Reference proteome</keyword>
<keyword evidence="1" id="KW-0812">Transmembrane</keyword>
<feature type="transmembrane region" description="Helical" evidence="1">
    <location>
        <begin position="3549"/>
        <end position="3575"/>
    </location>
</feature>
<feature type="chain" id="PRO_5043930730" evidence="2">
    <location>
        <begin position="17"/>
        <end position="3755"/>
    </location>
</feature>
<dbReference type="Proteomes" id="UP001162131">
    <property type="component" value="Unassembled WGS sequence"/>
</dbReference>
<feature type="signal peptide" evidence="2">
    <location>
        <begin position="1"/>
        <end position="16"/>
    </location>
</feature>
<keyword evidence="1" id="KW-1133">Transmembrane helix</keyword>